<dbReference type="EMBL" id="VSSQ01119166">
    <property type="protein sequence ID" value="MPN52763.1"/>
    <property type="molecule type" value="Genomic_DNA"/>
</dbReference>
<accession>A0A645IZY1</accession>
<gene>
    <name evidence="1" type="ORF">SDC9_200426</name>
</gene>
<protein>
    <submittedName>
        <fullName evidence="1">Uncharacterized protein</fullName>
    </submittedName>
</protein>
<proteinExistence type="predicted"/>
<dbReference type="AlphaFoldDB" id="A0A645IZY1"/>
<name>A0A645IZY1_9ZZZZ</name>
<comment type="caution">
    <text evidence="1">The sequence shown here is derived from an EMBL/GenBank/DDBJ whole genome shotgun (WGS) entry which is preliminary data.</text>
</comment>
<evidence type="ECO:0000313" key="1">
    <source>
        <dbReference type="EMBL" id="MPN52763.1"/>
    </source>
</evidence>
<reference evidence="1" key="1">
    <citation type="submission" date="2019-08" db="EMBL/GenBank/DDBJ databases">
        <authorList>
            <person name="Kucharzyk K."/>
            <person name="Murdoch R.W."/>
            <person name="Higgins S."/>
            <person name="Loffler F."/>
        </authorList>
    </citation>
    <scope>NUCLEOTIDE SEQUENCE</scope>
</reference>
<organism evidence="1">
    <name type="scientific">bioreactor metagenome</name>
    <dbReference type="NCBI Taxonomy" id="1076179"/>
    <lineage>
        <taxon>unclassified sequences</taxon>
        <taxon>metagenomes</taxon>
        <taxon>ecological metagenomes</taxon>
    </lineage>
</organism>
<sequence>MPLFTTKILDSGTFSVAFNLLRSAISIIGEFGDIIAPVVSEKSSSTVPSIGATMI</sequence>